<feature type="signal peptide" evidence="1">
    <location>
        <begin position="1"/>
        <end position="24"/>
    </location>
</feature>
<feature type="non-terminal residue" evidence="2">
    <location>
        <position position="408"/>
    </location>
</feature>
<evidence type="ECO:0000313" key="2">
    <source>
        <dbReference type="EMBL" id="VEL27148.1"/>
    </source>
</evidence>
<feature type="chain" id="PRO_5019107045" evidence="1">
    <location>
        <begin position="25"/>
        <end position="408"/>
    </location>
</feature>
<comment type="caution">
    <text evidence="2">The sequence shown here is derived from an EMBL/GenBank/DDBJ whole genome shotgun (WGS) entry which is preliminary data.</text>
</comment>
<sequence>MAVVGICLVWLVLVLGVWPIRVRGQGEDEQTFNLLPDTPLLRATVLLSTRRLRLICHLPAGLIRAPSPPPDANNTAWRVPFGLSSLLGRADGPSLSIRLPVGLPDRAVYRGHFECCPGAGRPGNRASELPACCPCCPWYLASACRLPRPGCAGIFLFTGTVPQTGLVAPLAWTDVFSLACPLPLPGDVFFGSAAGQLIVHAYPLGPPARLPGQVWAHLPSGPGWAEAAARDGFDDATGFCVSAPRAHQTPVNQFVCRLDMPRPGPDWAEAGLIFERSVSVLHRANSPTRPPHLGLLIFAGPPSDSSPAGRLVYRHVSPAPEDPSPPADFAFGPPLLITLGQTTNLTLLLTGRYDDPAVVSAPPDCLVFRWRWLRLEASELDWPIAETAWQKIGCLAAEASAAELVFSD</sequence>
<keyword evidence="3" id="KW-1185">Reference proteome</keyword>
<dbReference type="AlphaFoldDB" id="A0A448X3M4"/>
<accession>A0A448X3M4</accession>
<evidence type="ECO:0000313" key="3">
    <source>
        <dbReference type="Proteomes" id="UP000784294"/>
    </source>
</evidence>
<reference evidence="2" key="1">
    <citation type="submission" date="2018-11" db="EMBL/GenBank/DDBJ databases">
        <authorList>
            <consortium name="Pathogen Informatics"/>
        </authorList>
    </citation>
    <scope>NUCLEOTIDE SEQUENCE</scope>
</reference>
<keyword evidence="1" id="KW-0732">Signal</keyword>
<proteinExistence type="predicted"/>
<name>A0A448X3M4_9PLAT</name>
<dbReference type="Proteomes" id="UP000784294">
    <property type="component" value="Unassembled WGS sequence"/>
</dbReference>
<protein>
    <submittedName>
        <fullName evidence="2">Uncharacterized protein</fullName>
    </submittedName>
</protein>
<evidence type="ECO:0000256" key="1">
    <source>
        <dbReference type="SAM" id="SignalP"/>
    </source>
</evidence>
<dbReference type="EMBL" id="CAAALY010085222">
    <property type="protein sequence ID" value="VEL27148.1"/>
    <property type="molecule type" value="Genomic_DNA"/>
</dbReference>
<organism evidence="2 3">
    <name type="scientific">Protopolystoma xenopodis</name>
    <dbReference type="NCBI Taxonomy" id="117903"/>
    <lineage>
        <taxon>Eukaryota</taxon>
        <taxon>Metazoa</taxon>
        <taxon>Spiralia</taxon>
        <taxon>Lophotrochozoa</taxon>
        <taxon>Platyhelminthes</taxon>
        <taxon>Monogenea</taxon>
        <taxon>Polyopisthocotylea</taxon>
        <taxon>Polystomatidea</taxon>
        <taxon>Polystomatidae</taxon>
        <taxon>Protopolystoma</taxon>
    </lineage>
</organism>
<gene>
    <name evidence="2" type="ORF">PXEA_LOCUS20588</name>
</gene>